<dbReference type="InterPro" id="IPR000276">
    <property type="entry name" value="GPCR_Rhodpsn"/>
</dbReference>
<dbReference type="PRINTS" id="PR00237">
    <property type="entry name" value="GPCRRHODOPSN"/>
</dbReference>
<evidence type="ECO:0000256" key="8">
    <source>
        <dbReference type="ARBA" id="ARBA00023224"/>
    </source>
</evidence>
<keyword evidence="14" id="KW-1185">Reference proteome</keyword>
<keyword evidence="6 11" id="KW-0472">Membrane</keyword>
<feature type="domain" description="G-protein coupled receptors family 1 profile" evidence="12">
    <location>
        <begin position="8"/>
        <end position="254"/>
    </location>
</feature>
<dbReference type="GO" id="GO:0004930">
    <property type="term" value="F:G protein-coupled receptor activity"/>
    <property type="evidence" value="ECO:0007669"/>
    <property type="project" value="UniProtKB-KW"/>
</dbReference>
<dbReference type="GO" id="GO:0005886">
    <property type="term" value="C:plasma membrane"/>
    <property type="evidence" value="ECO:0007669"/>
    <property type="project" value="UniProtKB-SubCell"/>
</dbReference>
<dbReference type="SMART" id="SM01381">
    <property type="entry name" value="7TM_GPCR_Srsx"/>
    <property type="match status" value="1"/>
</dbReference>
<evidence type="ECO:0000256" key="1">
    <source>
        <dbReference type="ARBA" id="ARBA00004651"/>
    </source>
</evidence>
<dbReference type="PANTHER" id="PTHR24249">
    <property type="entry name" value="HISTAMINE RECEPTOR-RELATED G-PROTEIN COUPLED RECEPTOR"/>
    <property type="match status" value="1"/>
</dbReference>
<accession>A0A8B6F7N5</accession>
<organism evidence="13 14">
    <name type="scientific">Mytilus galloprovincialis</name>
    <name type="common">Mediterranean mussel</name>
    <dbReference type="NCBI Taxonomy" id="29158"/>
    <lineage>
        <taxon>Eukaryota</taxon>
        <taxon>Metazoa</taxon>
        <taxon>Spiralia</taxon>
        <taxon>Lophotrochozoa</taxon>
        <taxon>Mollusca</taxon>
        <taxon>Bivalvia</taxon>
        <taxon>Autobranchia</taxon>
        <taxon>Pteriomorphia</taxon>
        <taxon>Mytilida</taxon>
        <taxon>Mytiloidea</taxon>
        <taxon>Mytilidae</taxon>
        <taxon>Mytilinae</taxon>
        <taxon>Mytilus</taxon>
    </lineage>
</organism>
<comment type="similarity">
    <text evidence="9">Belongs to the G-protein coupled receptor 1 family.</text>
</comment>
<feature type="transmembrane region" description="Helical" evidence="11">
    <location>
        <begin position="151"/>
        <end position="171"/>
    </location>
</feature>
<keyword evidence="7 9" id="KW-0675">Receptor</keyword>
<dbReference type="Pfam" id="PF00001">
    <property type="entry name" value="7tm_1"/>
    <property type="match status" value="1"/>
</dbReference>
<keyword evidence="5 9" id="KW-0297">G-protein coupled receptor</keyword>
<keyword evidence="4 11" id="KW-1133">Transmembrane helix</keyword>
<evidence type="ECO:0000256" key="3">
    <source>
        <dbReference type="ARBA" id="ARBA00022692"/>
    </source>
</evidence>
<evidence type="ECO:0000256" key="5">
    <source>
        <dbReference type="ARBA" id="ARBA00023040"/>
    </source>
</evidence>
<evidence type="ECO:0000313" key="14">
    <source>
        <dbReference type="Proteomes" id="UP000596742"/>
    </source>
</evidence>
<comment type="subcellular location">
    <subcellularLocation>
        <location evidence="1">Cell membrane</location>
        <topology evidence="1">Multi-pass membrane protein</topology>
    </subcellularLocation>
</comment>
<dbReference type="PROSITE" id="PS50262">
    <property type="entry name" value="G_PROTEIN_RECEP_F1_2"/>
    <property type="match status" value="1"/>
</dbReference>
<comment type="caution">
    <text evidence="13">The sequence shown here is derived from an EMBL/GenBank/DDBJ whole genome shotgun (WGS) entry which is preliminary data.</text>
</comment>
<keyword evidence="3 9" id="KW-0812">Transmembrane</keyword>
<dbReference type="OrthoDB" id="10042731at2759"/>
<evidence type="ECO:0000256" key="10">
    <source>
        <dbReference type="SAM" id="MobiDB-lite"/>
    </source>
</evidence>
<evidence type="ECO:0000256" key="2">
    <source>
        <dbReference type="ARBA" id="ARBA00022475"/>
    </source>
</evidence>
<evidence type="ECO:0000256" key="9">
    <source>
        <dbReference type="RuleBase" id="RU000688"/>
    </source>
</evidence>
<keyword evidence="8 9" id="KW-0807">Transducer</keyword>
<feature type="transmembrane region" description="Helical" evidence="11">
    <location>
        <begin position="235"/>
        <end position="256"/>
    </location>
</feature>
<feature type="transmembrane region" description="Helical" evidence="11">
    <location>
        <begin position="57"/>
        <end position="82"/>
    </location>
</feature>
<dbReference type="EMBL" id="UYJE01006444">
    <property type="protein sequence ID" value="VDI45979.1"/>
    <property type="molecule type" value="Genomic_DNA"/>
</dbReference>
<dbReference type="InterPro" id="IPR050569">
    <property type="entry name" value="TAAR"/>
</dbReference>
<dbReference type="InterPro" id="IPR017452">
    <property type="entry name" value="GPCR_Rhodpsn_7TM"/>
</dbReference>
<dbReference type="Proteomes" id="UP000596742">
    <property type="component" value="Unassembled WGS sequence"/>
</dbReference>
<evidence type="ECO:0000313" key="13">
    <source>
        <dbReference type="EMBL" id="VDI45979.1"/>
    </source>
</evidence>
<evidence type="ECO:0000256" key="6">
    <source>
        <dbReference type="ARBA" id="ARBA00023136"/>
    </source>
</evidence>
<reference evidence="13" key="1">
    <citation type="submission" date="2018-11" db="EMBL/GenBank/DDBJ databases">
        <authorList>
            <person name="Alioto T."/>
            <person name="Alioto T."/>
        </authorList>
    </citation>
    <scope>NUCLEOTIDE SEQUENCE</scope>
</reference>
<feature type="transmembrane region" description="Helical" evidence="11">
    <location>
        <begin position="25"/>
        <end position="45"/>
    </location>
</feature>
<evidence type="ECO:0000256" key="11">
    <source>
        <dbReference type="SAM" id="Phobius"/>
    </source>
</evidence>
<dbReference type="CDD" id="cd00637">
    <property type="entry name" value="7tm_classA_rhodopsin-like"/>
    <property type="match status" value="1"/>
</dbReference>
<evidence type="ECO:0000259" key="12">
    <source>
        <dbReference type="PROSITE" id="PS50262"/>
    </source>
</evidence>
<name>A0A8B6F7N5_MYTGA</name>
<feature type="transmembrane region" description="Helical" evidence="11">
    <location>
        <begin position="103"/>
        <end position="124"/>
    </location>
</feature>
<dbReference type="PROSITE" id="PS00237">
    <property type="entry name" value="G_PROTEIN_RECEP_F1_1"/>
    <property type="match status" value="1"/>
</dbReference>
<keyword evidence="2" id="KW-1003">Cell membrane</keyword>
<evidence type="ECO:0000256" key="7">
    <source>
        <dbReference type="ARBA" id="ARBA00023170"/>
    </source>
</evidence>
<gene>
    <name evidence="13" type="ORF">MGAL_10B079045</name>
</gene>
<dbReference type="SUPFAM" id="SSF81321">
    <property type="entry name" value="Family A G protein-coupled receptor-like"/>
    <property type="match status" value="1"/>
</dbReference>
<feature type="compositionally biased region" description="Basic and acidic residues" evidence="10">
    <location>
        <begin position="295"/>
        <end position="320"/>
    </location>
</feature>
<evidence type="ECO:0000256" key="4">
    <source>
        <dbReference type="ARBA" id="ARBA00022989"/>
    </source>
</evidence>
<dbReference type="AlphaFoldDB" id="A0A8B6F7N5"/>
<proteinExistence type="inferred from homology"/>
<sequence length="428" mass="48645">MTFAGFGLNAYILHAISTHTTLQTYANGFVASLCIADLLCILSLIGRTSSWIARNPFLELILEKMFCISDGVTIMLLAAIAVDRFASLKYSLHYSSRMTGSKVIVVTCCCWFYSILINVLPLPFKILFNDDDGDCVEKWKSIMARDTIDKLSVFLLYFPCIIIILGSYSRIFRIASYHYRSIQAVDRSVIYNYPGHRVQRSLKYVRSLTLMLVPFLLSTLPGQVCRFFVDTDKKVHFYLVLLTSINIVLNPFIYAYNRSEFKNALNPPAPSQDQDVHRREEEIANALSIILGKENNGDNRSKSEGKQHKENNDINDNQMKDADNEINSLQVFRRRNASFSRLSVTLSDYKGDMQLTVEDLDCESSPCPSLQLSVEKFGQTKRRVTVSRSYSTSSINVQEISLKSSEDDNDISKKKTLCNDLKEYNKSS</sequence>
<protein>
    <recommendedName>
        <fullName evidence="12">G-protein coupled receptors family 1 profile domain-containing protein</fullName>
    </recommendedName>
</protein>
<feature type="region of interest" description="Disordered" evidence="10">
    <location>
        <begin position="293"/>
        <end position="320"/>
    </location>
</feature>
<dbReference type="Gene3D" id="1.20.1070.10">
    <property type="entry name" value="Rhodopsin 7-helix transmembrane proteins"/>
    <property type="match status" value="1"/>
</dbReference>